<feature type="transmembrane region" description="Helical" evidence="2">
    <location>
        <begin position="51"/>
        <end position="74"/>
    </location>
</feature>
<feature type="transmembrane region" description="Helical" evidence="2">
    <location>
        <begin position="168"/>
        <end position="189"/>
    </location>
</feature>
<proteinExistence type="predicted"/>
<feature type="transmembrane region" description="Helical" evidence="2">
    <location>
        <begin position="80"/>
        <end position="101"/>
    </location>
</feature>
<dbReference type="Gene3D" id="1.10.1760.20">
    <property type="match status" value="1"/>
</dbReference>
<dbReference type="InterPro" id="IPR009825">
    <property type="entry name" value="ECF_substrate-spec-like"/>
</dbReference>
<dbReference type="AlphaFoldDB" id="A0AAI8AM74"/>
<dbReference type="Proteomes" id="UP000009399">
    <property type="component" value="Chromosome"/>
</dbReference>
<evidence type="ECO:0000256" key="2">
    <source>
        <dbReference type="SAM" id="Phobius"/>
    </source>
</evidence>
<dbReference type="NCBIfam" id="NF007178">
    <property type="entry name" value="PRK09609.1-3"/>
    <property type="match status" value="1"/>
</dbReference>
<sequence length="311" mass="35716">MKKWSNKSIAFISIFVSITVIMLIISVRIFPPSILPTFKYSVVGLPVKLTGFIFGPIVGFLTGVLSDLITFMFVPSLYSIFYTFYLGVTGFIPGIFFWIFIKQGKKFFANASIIKRHEDKIEVLQAQLISENDETKRKMIEQKISLLQTKIKKTEALKYNKHWLNFSWITNSIIIFIVVVCIATTIYFIPDEIIKKNKFINKKLYGILLVVFGSTSMIIFLLFARFFKFFIRNEMYLRMAPIVAFSALHEPLGNVIIAFGDVQSGVLDSFETSLISHFLTSPIKIWINLSVIYLTSSIIIPMVNNKSFYSY</sequence>
<protein>
    <submittedName>
        <fullName evidence="3">Substrate-specific component FolT of folate ECF transporter</fullName>
    </submittedName>
</protein>
<accession>A0AAI8AM74</accession>
<dbReference type="KEGG" id="mhs:MOS_013"/>
<feature type="transmembrane region" description="Helical" evidence="2">
    <location>
        <begin position="236"/>
        <end position="259"/>
    </location>
</feature>
<feature type="transmembrane region" description="Helical" evidence="2">
    <location>
        <begin position="204"/>
        <end position="224"/>
    </location>
</feature>
<feature type="transmembrane region" description="Helical" evidence="2">
    <location>
        <begin position="285"/>
        <end position="303"/>
    </location>
</feature>
<feature type="coiled-coil region" evidence="1">
    <location>
        <begin position="114"/>
        <end position="157"/>
    </location>
</feature>
<keyword evidence="1" id="KW-0175">Coiled coil</keyword>
<dbReference type="RefSeq" id="WP_015083973.1">
    <property type="nucleotide sequence ID" value="NC_019552.1"/>
</dbReference>
<keyword evidence="2" id="KW-0472">Membrane</keyword>
<name>A0AAI8AM74_MESHY</name>
<dbReference type="GO" id="GO:0016020">
    <property type="term" value="C:membrane"/>
    <property type="evidence" value="ECO:0007669"/>
    <property type="project" value="InterPro"/>
</dbReference>
<evidence type="ECO:0000256" key="1">
    <source>
        <dbReference type="SAM" id="Coils"/>
    </source>
</evidence>
<keyword evidence="2" id="KW-0812">Transmembrane</keyword>
<organism evidence="3 4">
    <name type="scientific">Mesomycoplasma hyorhinis SK76</name>
    <dbReference type="NCBI Taxonomy" id="1118964"/>
    <lineage>
        <taxon>Bacteria</taxon>
        <taxon>Bacillati</taxon>
        <taxon>Mycoplasmatota</taxon>
        <taxon>Mycoplasmoidales</taxon>
        <taxon>Metamycoplasmataceae</taxon>
        <taxon>Mesomycoplasma</taxon>
    </lineage>
</organism>
<dbReference type="EMBL" id="CP003914">
    <property type="protein sequence ID" value="AFX73947.1"/>
    <property type="molecule type" value="Genomic_DNA"/>
</dbReference>
<reference evidence="3 4" key="1">
    <citation type="journal article" date="2013" name="Genome Announc.">
        <title>Complete Genome Sequence of Mycoplasma hyorhinis Strain SK76.</title>
        <authorList>
            <person name="Goodison S."/>
            <person name="Urquidi V."/>
            <person name="Kumar D."/>
            <person name="Reyes L."/>
            <person name="Rosser C.J."/>
        </authorList>
    </citation>
    <scope>NUCLEOTIDE SEQUENCE [LARGE SCALE GENOMIC DNA]</scope>
    <source>
        <strain evidence="3 4">SK76</strain>
    </source>
</reference>
<dbReference type="Pfam" id="PF07155">
    <property type="entry name" value="ECF-ribofla_trS"/>
    <property type="match status" value="1"/>
</dbReference>
<evidence type="ECO:0000313" key="3">
    <source>
        <dbReference type="EMBL" id="AFX73947.1"/>
    </source>
</evidence>
<feature type="transmembrane region" description="Helical" evidence="2">
    <location>
        <begin position="12"/>
        <end position="30"/>
    </location>
</feature>
<gene>
    <name evidence="3" type="ORF">MOS_013</name>
</gene>
<keyword evidence="2" id="KW-1133">Transmembrane helix</keyword>
<evidence type="ECO:0000313" key="4">
    <source>
        <dbReference type="Proteomes" id="UP000009399"/>
    </source>
</evidence>